<keyword evidence="2 6" id="KW-0813">Transport</keyword>
<dbReference type="InterPro" id="IPR034294">
    <property type="entry name" value="Aquaporin_transptr"/>
</dbReference>
<dbReference type="PANTHER" id="PTHR45724">
    <property type="entry name" value="AQUAPORIN NIP2-1"/>
    <property type="match status" value="1"/>
</dbReference>
<feature type="transmembrane region" description="Helical" evidence="8">
    <location>
        <begin position="251"/>
        <end position="272"/>
    </location>
</feature>
<dbReference type="InterPro" id="IPR022357">
    <property type="entry name" value="MIP_CS"/>
</dbReference>
<keyword evidence="5 8" id="KW-0472">Membrane</keyword>
<keyword evidence="10" id="KW-1185">Reference proteome</keyword>
<feature type="compositionally biased region" description="Low complexity" evidence="7">
    <location>
        <begin position="22"/>
        <end position="35"/>
    </location>
</feature>
<dbReference type="PROSITE" id="PS00221">
    <property type="entry name" value="MIP"/>
    <property type="match status" value="1"/>
</dbReference>
<dbReference type="PRINTS" id="PR00783">
    <property type="entry name" value="MINTRINSICP"/>
</dbReference>
<dbReference type="Gene3D" id="1.20.1080.10">
    <property type="entry name" value="Glycerol uptake facilitator protein"/>
    <property type="match status" value="1"/>
</dbReference>
<gene>
    <name evidence="9" type="ORF">LTRI10_LOCUS50818</name>
</gene>
<proteinExistence type="inferred from homology"/>
<feature type="transmembrane region" description="Helical" evidence="8">
    <location>
        <begin position="99"/>
        <end position="120"/>
    </location>
</feature>
<evidence type="ECO:0000256" key="1">
    <source>
        <dbReference type="ARBA" id="ARBA00004141"/>
    </source>
</evidence>
<evidence type="ECO:0000256" key="5">
    <source>
        <dbReference type="ARBA" id="ARBA00023136"/>
    </source>
</evidence>
<dbReference type="PANTHER" id="PTHR45724:SF26">
    <property type="entry name" value="AQUAPORIN NIP7-1-RELATED"/>
    <property type="match status" value="1"/>
</dbReference>
<dbReference type="SUPFAM" id="SSF81338">
    <property type="entry name" value="Aquaporin-like"/>
    <property type="match status" value="1"/>
</dbReference>
<evidence type="ECO:0000313" key="9">
    <source>
        <dbReference type="EMBL" id="CAL1411461.1"/>
    </source>
</evidence>
<feature type="transmembrane region" description="Helical" evidence="8">
    <location>
        <begin position="66"/>
        <end position="87"/>
    </location>
</feature>
<feature type="transmembrane region" description="Helical" evidence="8">
    <location>
        <begin position="141"/>
        <end position="159"/>
    </location>
</feature>
<feature type="region of interest" description="Disordered" evidence="7">
    <location>
        <begin position="20"/>
        <end position="42"/>
    </location>
</feature>
<dbReference type="AlphaFoldDB" id="A0AAV2GL75"/>
<evidence type="ECO:0000256" key="3">
    <source>
        <dbReference type="ARBA" id="ARBA00022692"/>
    </source>
</evidence>
<comment type="similarity">
    <text evidence="6">Belongs to the MIP/aquaporin (TC 1.A.8) family.</text>
</comment>
<evidence type="ECO:0000256" key="7">
    <source>
        <dbReference type="SAM" id="MobiDB-lite"/>
    </source>
</evidence>
<evidence type="ECO:0000313" key="10">
    <source>
        <dbReference type="Proteomes" id="UP001497516"/>
    </source>
</evidence>
<accession>A0AAV2GL75</accession>
<organism evidence="9 10">
    <name type="scientific">Linum trigynum</name>
    <dbReference type="NCBI Taxonomy" id="586398"/>
    <lineage>
        <taxon>Eukaryota</taxon>
        <taxon>Viridiplantae</taxon>
        <taxon>Streptophyta</taxon>
        <taxon>Embryophyta</taxon>
        <taxon>Tracheophyta</taxon>
        <taxon>Spermatophyta</taxon>
        <taxon>Magnoliopsida</taxon>
        <taxon>eudicotyledons</taxon>
        <taxon>Gunneridae</taxon>
        <taxon>Pentapetalae</taxon>
        <taxon>rosids</taxon>
        <taxon>fabids</taxon>
        <taxon>Malpighiales</taxon>
        <taxon>Linaceae</taxon>
        <taxon>Linum</taxon>
    </lineage>
</organism>
<reference evidence="9 10" key="1">
    <citation type="submission" date="2024-04" db="EMBL/GenBank/DDBJ databases">
        <authorList>
            <person name="Fracassetti M."/>
        </authorList>
    </citation>
    <scope>NUCLEOTIDE SEQUENCE [LARGE SCALE GENOMIC DNA]</scope>
</reference>
<feature type="transmembrane region" description="Helical" evidence="8">
    <location>
        <begin position="206"/>
        <end position="231"/>
    </location>
</feature>
<evidence type="ECO:0008006" key="11">
    <source>
        <dbReference type="Google" id="ProtNLM"/>
    </source>
</evidence>
<evidence type="ECO:0000256" key="4">
    <source>
        <dbReference type="ARBA" id="ARBA00022989"/>
    </source>
</evidence>
<evidence type="ECO:0000256" key="2">
    <source>
        <dbReference type="ARBA" id="ARBA00022448"/>
    </source>
</evidence>
<evidence type="ECO:0000256" key="6">
    <source>
        <dbReference type="RuleBase" id="RU000477"/>
    </source>
</evidence>
<evidence type="ECO:0000256" key="8">
    <source>
        <dbReference type="SAM" id="Phobius"/>
    </source>
</evidence>
<feature type="transmembrane region" description="Helical" evidence="8">
    <location>
        <begin position="179"/>
        <end position="199"/>
    </location>
</feature>
<dbReference type="InterPro" id="IPR023271">
    <property type="entry name" value="Aquaporin-like"/>
</dbReference>
<dbReference type="InterPro" id="IPR000425">
    <property type="entry name" value="MIP"/>
</dbReference>
<keyword evidence="4 8" id="KW-1133">Transmembrane helix</keyword>
<dbReference type="EMBL" id="OZ034822">
    <property type="protein sequence ID" value="CAL1411461.1"/>
    <property type="molecule type" value="Genomic_DNA"/>
</dbReference>
<dbReference type="Pfam" id="PF00230">
    <property type="entry name" value="MIP"/>
    <property type="match status" value="1"/>
</dbReference>
<name>A0AAV2GL75_9ROSI</name>
<dbReference type="GO" id="GO:0016020">
    <property type="term" value="C:membrane"/>
    <property type="evidence" value="ECO:0007669"/>
    <property type="project" value="UniProtKB-SubCell"/>
</dbReference>
<sequence length="306" mass="32315">MRIVATGRGDFARMKQLLQQHPSPAASRTASSSIGSSGGNNDREVLGSNSLWCYVKEMDFNPARMILAEMMGTFILMFCVCGIIASTQILKGQVGLLEYAATAGLTVVVLIFSIGSISGAHVNPAVTIAFAAFGHFPWPRVPFYISAQTIGSILATYVGKSVYGIDPELMATRPLQGCVSTFWVEFMATFMIMFVAAALTSHAQSVGYLSGLIIGMSIGLAVLITGPISGGSMNPARSLGPAIVAWNFKDIWVYITAPIVGALAGAVTFHALNLRQRSVQPCTVESSPSPSPDSGLLVHTIAFADS</sequence>
<protein>
    <recommendedName>
        <fullName evidence="11">Aquaporin NIP7-1</fullName>
    </recommendedName>
</protein>
<dbReference type="Proteomes" id="UP001497516">
    <property type="component" value="Chromosome 9"/>
</dbReference>
<dbReference type="GO" id="GO:0015267">
    <property type="term" value="F:channel activity"/>
    <property type="evidence" value="ECO:0007669"/>
    <property type="project" value="InterPro"/>
</dbReference>
<comment type="subcellular location">
    <subcellularLocation>
        <location evidence="1">Membrane</location>
        <topology evidence="1">Multi-pass membrane protein</topology>
    </subcellularLocation>
</comment>
<keyword evidence="3 6" id="KW-0812">Transmembrane</keyword>